<evidence type="ECO:0000313" key="9">
    <source>
        <dbReference type="Proteomes" id="UP000440578"/>
    </source>
</evidence>
<dbReference type="SUPFAM" id="SSF53335">
    <property type="entry name" value="S-adenosyl-L-methionine-dependent methyltransferases"/>
    <property type="match status" value="1"/>
</dbReference>
<reference evidence="8 9" key="1">
    <citation type="submission" date="2019-07" db="EMBL/GenBank/DDBJ databases">
        <title>Draft genome assembly of a fouling barnacle, Amphibalanus amphitrite (Darwin, 1854): The first reference genome for Thecostraca.</title>
        <authorList>
            <person name="Kim W."/>
        </authorList>
    </citation>
    <scope>NUCLEOTIDE SEQUENCE [LARGE SCALE GENOMIC DNA]</scope>
    <source>
        <strain evidence="8">SNU_AA5</strain>
        <tissue evidence="8">Soma without cirri and trophi</tissue>
    </source>
</reference>
<dbReference type="InterPro" id="IPR023267">
    <property type="entry name" value="RCMT"/>
</dbReference>
<evidence type="ECO:0000313" key="8">
    <source>
        <dbReference type="EMBL" id="KAF0300270.1"/>
    </source>
</evidence>
<comment type="caution">
    <text evidence="8">The sequence shown here is derived from an EMBL/GenBank/DDBJ whole genome shotgun (WGS) entry which is preliminary data.</text>
</comment>
<keyword evidence="1 5" id="KW-0489">Methyltransferase</keyword>
<keyword evidence="4 5" id="KW-0694">RNA-binding</keyword>
<dbReference type="Pfam" id="PF21148">
    <property type="entry name" value="NSUN5_fdxn-like"/>
    <property type="match status" value="1"/>
</dbReference>
<dbReference type="PRINTS" id="PR02008">
    <property type="entry name" value="RCMTFAMILY"/>
</dbReference>
<comment type="similarity">
    <text evidence="5">Belongs to the class I-like SAM-binding methyltransferase superfamily. RsmB/NOP family.</text>
</comment>
<dbReference type="InterPro" id="IPR029063">
    <property type="entry name" value="SAM-dependent_MTases_sf"/>
</dbReference>
<dbReference type="AlphaFoldDB" id="A0A6A4W9D6"/>
<dbReference type="GO" id="GO:0005730">
    <property type="term" value="C:nucleolus"/>
    <property type="evidence" value="ECO:0007669"/>
    <property type="project" value="TreeGrafter"/>
</dbReference>
<dbReference type="Gene3D" id="3.40.50.150">
    <property type="entry name" value="Vaccinia Virus protein VP39"/>
    <property type="match status" value="1"/>
</dbReference>
<evidence type="ECO:0000256" key="5">
    <source>
        <dbReference type="PROSITE-ProRule" id="PRU01023"/>
    </source>
</evidence>
<dbReference type="Gene3D" id="3.30.70.1170">
    <property type="entry name" value="Sun protein, domain 3"/>
    <property type="match status" value="1"/>
</dbReference>
<protein>
    <submittedName>
        <fullName evidence="8">Putative 28S rRNA (Cytosine-C(5))-methyltransferase</fullName>
    </submittedName>
</protein>
<evidence type="ECO:0000256" key="2">
    <source>
        <dbReference type="ARBA" id="ARBA00022679"/>
    </source>
</evidence>
<feature type="compositionally biased region" description="Basic and acidic residues" evidence="6">
    <location>
        <begin position="306"/>
        <end position="315"/>
    </location>
</feature>
<dbReference type="GO" id="GO:0008173">
    <property type="term" value="F:RNA methyltransferase activity"/>
    <property type="evidence" value="ECO:0007669"/>
    <property type="project" value="InterPro"/>
</dbReference>
<dbReference type="Proteomes" id="UP000440578">
    <property type="component" value="Unassembled WGS sequence"/>
</dbReference>
<dbReference type="PANTHER" id="PTHR22807:SF4">
    <property type="entry name" value="28S RRNA (CYTOSINE-C(5))-METHYLTRANSFERASE"/>
    <property type="match status" value="1"/>
</dbReference>
<evidence type="ECO:0000259" key="7">
    <source>
        <dbReference type="PROSITE" id="PS51686"/>
    </source>
</evidence>
<sequence length="549" mass="60026">MSAIVVNWVIILPRYARVNTLLATVDDVIQQLTTEGWERVKYPPTLTYDEFHLPGQGQFSSLSERQFLVDLHVPCLLVFPPGTELHRHPLYRGGQLILQDKASCLPPVVLAPTPGEYVIDACSAPGMKTSQLAAMMENKGTLVAVERDRARYGTLSTMLTKAGVSNAKLVNGDFLKLRPEDHPRVTAILLDPSVLRHWEPEEAPSEERLRRLSNLQAMLLRHALSFPAVRRVVYSTCSVTEQENEQVVADTLAAHPGWRLAAAAPATWRGRARTTLPGGELCIRADPTEDLCHGFFVAAFEKVPEGEEGLNGREGKKARRKGGEKRKSADSVMEISANGEGEDPKPAMNGHVDDGAPKQKKKKRSLSKSSQGGDAGAKALVEAGAEKQPSPMAGNEKFNGAPNEAKKKRKRKQKPKKSVSESDEESTKETGGEKTLTGASLETKEPVEGNRKKKKQKKRSNQQVSNRASNGKASEVGDASVQDISFQRGREKRGISDADAKEAAHSVPAKRRKSEGTGTKVLKAGKYKKSGRLSKKRRNRLKHAAALAK</sequence>
<feature type="domain" description="SAM-dependent MTase RsmB/NOP-type" evidence="7">
    <location>
        <begin position="4"/>
        <end position="303"/>
    </location>
</feature>
<gene>
    <name evidence="8" type="primary">NSUN5</name>
    <name evidence="8" type="ORF">FJT64_027223</name>
</gene>
<dbReference type="InterPro" id="IPR049561">
    <property type="entry name" value="NSUN5_7_fdxn-like"/>
</dbReference>
<feature type="compositionally biased region" description="Basic residues" evidence="6">
    <location>
        <begin position="406"/>
        <end position="417"/>
    </location>
</feature>
<feature type="binding site" evidence="5">
    <location>
        <position position="191"/>
    </location>
    <ligand>
        <name>S-adenosyl-L-methionine</name>
        <dbReference type="ChEBI" id="CHEBI:59789"/>
    </ligand>
</feature>
<evidence type="ECO:0000256" key="3">
    <source>
        <dbReference type="ARBA" id="ARBA00022691"/>
    </source>
</evidence>
<feature type="binding site" evidence="5">
    <location>
        <position position="173"/>
    </location>
    <ligand>
        <name>S-adenosyl-L-methionine</name>
        <dbReference type="ChEBI" id="CHEBI:59789"/>
    </ligand>
</feature>
<dbReference type="PANTHER" id="PTHR22807">
    <property type="entry name" value="NOP2 YEAST -RELATED NOL1/NOP2/FMU SUN DOMAIN-CONTAINING"/>
    <property type="match status" value="1"/>
</dbReference>
<organism evidence="8 9">
    <name type="scientific">Amphibalanus amphitrite</name>
    <name type="common">Striped barnacle</name>
    <name type="synonym">Balanus amphitrite</name>
    <dbReference type="NCBI Taxonomy" id="1232801"/>
    <lineage>
        <taxon>Eukaryota</taxon>
        <taxon>Metazoa</taxon>
        <taxon>Ecdysozoa</taxon>
        <taxon>Arthropoda</taxon>
        <taxon>Crustacea</taxon>
        <taxon>Multicrustacea</taxon>
        <taxon>Cirripedia</taxon>
        <taxon>Thoracica</taxon>
        <taxon>Thoracicalcarea</taxon>
        <taxon>Balanomorpha</taxon>
        <taxon>Balanoidea</taxon>
        <taxon>Balanidae</taxon>
        <taxon>Amphibalaninae</taxon>
        <taxon>Amphibalanus</taxon>
    </lineage>
</organism>
<feature type="region of interest" description="Disordered" evidence="6">
    <location>
        <begin position="306"/>
        <end position="549"/>
    </location>
</feature>
<evidence type="ECO:0000256" key="1">
    <source>
        <dbReference type="ARBA" id="ARBA00022603"/>
    </source>
</evidence>
<keyword evidence="3 5" id="KW-0949">S-adenosyl-L-methionine</keyword>
<keyword evidence="2 5" id="KW-0808">Transferase</keyword>
<feature type="active site" description="Nucleophile" evidence="5">
    <location>
        <position position="237"/>
    </location>
</feature>
<evidence type="ECO:0000256" key="6">
    <source>
        <dbReference type="SAM" id="MobiDB-lite"/>
    </source>
</evidence>
<dbReference type="InterPro" id="IPR049560">
    <property type="entry name" value="MeTrfase_RsmB-F_NOP2_cat"/>
</dbReference>
<dbReference type="InterPro" id="IPR001678">
    <property type="entry name" value="MeTrfase_RsmB-F_NOP2_dom"/>
</dbReference>
<feature type="compositionally biased region" description="Basic and acidic residues" evidence="6">
    <location>
        <begin position="488"/>
        <end position="504"/>
    </location>
</feature>
<keyword evidence="9" id="KW-1185">Reference proteome</keyword>
<dbReference type="GO" id="GO:0003723">
    <property type="term" value="F:RNA binding"/>
    <property type="evidence" value="ECO:0007669"/>
    <property type="project" value="UniProtKB-UniRule"/>
</dbReference>
<name>A0A6A4W9D6_AMPAM</name>
<feature type="binding site" evidence="5">
    <location>
        <position position="146"/>
    </location>
    <ligand>
        <name>S-adenosyl-L-methionine</name>
        <dbReference type="ChEBI" id="CHEBI:59789"/>
    </ligand>
</feature>
<dbReference type="OrthoDB" id="435282at2759"/>
<dbReference type="CDD" id="cd02440">
    <property type="entry name" value="AdoMet_MTases"/>
    <property type="match status" value="1"/>
</dbReference>
<evidence type="ECO:0000256" key="4">
    <source>
        <dbReference type="ARBA" id="ARBA00022884"/>
    </source>
</evidence>
<comment type="caution">
    <text evidence="5">Lacks conserved residue(s) required for the propagation of feature annotation.</text>
</comment>
<dbReference type="EMBL" id="VIIS01001275">
    <property type="protein sequence ID" value="KAF0300270.1"/>
    <property type="molecule type" value="Genomic_DNA"/>
</dbReference>
<dbReference type="Pfam" id="PF01189">
    <property type="entry name" value="Methyltr_RsmB-F"/>
    <property type="match status" value="1"/>
</dbReference>
<dbReference type="GO" id="GO:0070475">
    <property type="term" value="P:rRNA base methylation"/>
    <property type="evidence" value="ECO:0007669"/>
    <property type="project" value="TreeGrafter"/>
</dbReference>
<feature type="compositionally biased region" description="Basic residues" evidence="6">
    <location>
        <begin position="523"/>
        <end position="543"/>
    </location>
</feature>
<accession>A0A6A4W9D6</accession>
<proteinExistence type="inferred from homology"/>
<dbReference type="PROSITE" id="PS51686">
    <property type="entry name" value="SAM_MT_RSMB_NOP"/>
    <property type="match status" value="1"/>
</dbReference>
<feature type="compositionally biased region" description="Basic residues" evidence="6">
    <location>
        <begin position="451"/>
        <end position="460"/>
    </location>
</feature>